<keyword evidence="16 19" id="KW-0496">Mitochondrion</keyword>
<dbReference type="AlphaFoldDB" id="A0AAF0IW34"/>
<dbReference type="PROSITE" id="PS51731">
    <property type="entry name" value="GNAT_NAGS"/>
    <property type="match status" value="1"/>
</dbReference>
<evidence type="ECO:0000256" key="9">
    <source>
        <dbReference type="ARBA" id="ARBA00022679"/>
    </source>
</evidence>
<keyword evidence="14" id="KW-0809">Transit peptide</keyword>
<dbReference type="GO" id="GO:0005524">
    <property type="term" value="F:ATP binding"/>
    <property type="evidence" value="ECO:0007669"/>
    <property type="project" value="UniProtKB-UniRule"/>
</dbReference>
<name>A0AAF0IW34_9BASI</name>
<reference evidence="21" key="1">
    <citation type="submission" date="2023-03" db="EMBL/GenBank/DDBJ databases">
        <title>Mating type loci evolution in Malassezia.</title>
        <authorList>
            <person name="Coelho M.A."/>
        </authorList>
    </citation>
    <scope>NUCLEOTIDE SEQUENCE</scope>
    <source>
        <strain evidence="21">CBS 10434</strain>
    </source>
</reference>
<dbReference type="SUPFAM" id="SSF55347">
    <property type="entry name" value="Glyceraldehyde-3-phosphate dehydrogenase-like, C-terminal domain"/>
    <property type="match status" value="1"/>
</dbReference>
<comment type="catalytic activity">
    <reaction evidence="18">
        <text>N-acetyl-L-glutamate + ATP = N-acetyl-L-glutamyl 5-phosphate + ADP</text>
        <dbReference type="Rhea" id="RHEA:14629"/>
        <dbReference type="ChEBI" id="CHEBI:30616"/>
        <dbReference type="ChEBI" id="CHEBI:44337"/>
        <dbReference type="ChEBI" id="CHEBI:57936"/>
        <dbReference type="ChEBI" id="CHEBI:456216"/>
        <dbReference type="EC" id="2.7.2.8"/>
    </reaction>
</comment>
<evidence type="ECO:0000256" key="14">
    <source>
        <dbReference type="ARBA" id="ARBA00022946"/>
    </source>
</evidence>
<dbReference type="Gene3D" id="3.40.1160.10">
    <property type="entry name" value="Acetylglutamate kinase-like"/>
    <property type="match status" value="1"/>
</dbReference>
<keyword evidence="10 19" id="KW-0547">Nucleotide-binding</keyword>
<keyword evidence="9 19" id="KW-0808">Transferase</keyword>
<dbReference type="CDD" id="cd24149">
    <property type="entry name" value="AGPR_N_ARG5_6_like"/>
    <property type="match status" value="1"/>
</dbReference>
<comment type="similarity">
    <text evidence="5 19">In the C-terminal section; belongs to the NAGSA dehydrogenase family.</text>
</comment>
<dbReference type="Gene3D" id="3.40.50.720">
    <property type="entry name" value="NAD(P)-binding Rossmann-like Domain"/>
    <property type="match status" value="1"/>
</dbReference>
<keyword evidence="12 19" id="KW-0067">ATP-binding</keyword>
<dbReference type="InterPro" id="IPR001048">
    <property type="entry name" value="Asp/Glu/Uridylate_kinase"/>
</dbReference>
<dbReference type="Pfam" id="PF01118">
    <property type="entry name" value="Semialdhyde_dh"/>
    <property type="match status" value="1"/>
</dbReference>
<evidence type="ECO:0000256" key="13">
    <source>
        <dbReference type="ARBA" id="ARBA00022857"/>
    </source>
</evidence>
<dbReference type="PIRSF" id="PIRSF036440">
    <property type="entry name" value="ARG5-6"/>
    <property type="match status" value="1"/>
</dbReference>
<evidence type="ECO:0000256" key="7">
    <source>
        <dbReference type="ARBA" id="ARBA00022571"/>
    </source>
</evidence>
<evidence type="ECO:0000256" key="6">
    <source>
        <dbReference type="ARBA" id="ARBA00013065"/>
    </source>
</evidence>
<keyword evidence="17 19" id="KW-0511">Multifunctional enzyme</keyword>
<dbReference type="NCBIfam" id="TIGR00761">
    <property type="entry name" value="argB"/>
    <property type="match status" value="1"/>
</dbReference>
<protein>
    <recommendedName>
        <fullName evidence="6">acetylglutamate kinase</fullName>
        <ecNumber evidence="6">2.7.2.8</ecNumber>
    </recommendedName>
</protein>
<evidence type="ECO:0000313" key="21">
    <source>
        <dbReference type="EMBL" id="WFD19522.1"/>
    </source>
</evidence>
<comment type="pathway">
    <text evidence="2 19">Amino-acid biosynthesis; L-arginine biosynthesis; N(2)-acetyl-L-ornithine from L-glutamate: step 2/4.</text>
</comment>
<dbReference type="GO" id="GO:0051287">
    <property type="term" value="F:NAD binding"/>
    <property type="evidence" value="ECO:0007669"/>
    <property type="project" value="UniProtKB-UniRule"/>
</dbReference>
<gene>
    <name evidence="21" type="ORF">MCAP1_001754</name>
</gene>
<dbReference type="GO" id="GO:0003991">
    <property type="term" value="F:acetylglutamate kinase activity"/>
    <property type="evidence" value="ECO:0007669"/>
    <property type="project" value="UniProtKB-EC"/>
</dbReference>
<dbReference type="GO" id="GO:0006526">
    <property type="term" value="P:L-arginine biosynthetic process"/>
    <property type="evidence" value="ECO:0007669"/>
    <property type="project" value="UniProtKB-UniRule"/>
</dbReference>
<keyword evidence="11 19" id="KW-0418">Kinase</keyword>
<dbReference type="InterPro" id="IPR036291">
    <property type="entry name" value="NAD(P)-bd_dom_sf"/>
</dbReference>
<dbReference type="Gene3D" id="3.30.360.10">
    <property type="entry name" value="Dihydrodipicolinate Reductase, domain 2"/>
    <property type="match status" value="1"/>
</dbReference>
<evidence type="ECO:0000256" key="2">
    <source>
        <dbReference type="ARBA" id="ARBA00004828"/>
    </source>
</evidence>
<keyword evidence="7 19" id="KW-0055">Arginine biosynthesis</keyword>
<dbReference type="CDD" id="cd04263">
    <property type="entry name" value="DUF619-NAGK-FABP"/>
    <property type="match status" value="1"/>
</dbReference>
<evidence type="ECO:0000256" key="5">
    <source>
        <dbReference type="ARBA" id="ARBA00007239"/>
    </source>
</evidence>
<evidence type="ECO:0000256" key="19">
    <source>
        <dbReference type="PIRNR" id="PIRNR036440"/>
    </source>
</evidence>
<dbReference type="GO" id="GO:0070401">
    <property type="term" value="F:NADP+ binding"/>
    <property type="evidence" value="ECO:0007669"/>
    <property type="project" value="InterPro"/>
</dbReference>
<dbReference type="SUPFAM" id="SSF53633">
    <property type="entry name" value="Carbamate kinase-like"/>
    <property type="match status" value="1"/>
</dbReference>
<comment type="similarity">
    <text evidence="4 19">In the N-terminal section; belongs to the acetylglutamate kinase family.</text>
</comment>
<dbReference type="Pfam" id="PF04768">
    <property type="entry name" value="NAT"/>
    <property type="match status" value="1"/>
</dbReference>
<comment type="subcellular location">
    <subcellularLocation>
        <location evidence="1 19">Mitochondrion</location>
    </subcellularLocation>
</comment>
<dbReference type="InterPro" id="IPR000706">
    <property type="entry name" value="AGPR_type-1"/>
</dbReference>
<evidence type="ECO:0000256" key="4">
    <source>
        <dbReference type="ARBA" id="ARBA00006830"/>
    </source>
</evidence>
<sequence>MRMLLSRGFVRRVPLRAPACVPLRALHATSAAKTQSVAPREFAGDRETITRLLYSIASRNEVERYLRIFSTARTFAVIKVGGAILTNELDDLALSLTFLHRVGLYPIVLHGAGPQLNEILEREGVVPDYSDGIRITDAATLKVARRVFLEENQKLVEKLESLGSRARPIPLGVFNASFLDRERYGLVGKVDHVDKEPIESAIRAGCLPILTSLALSDDGQILNVNADVAASELAKVLEPLKIVFLNEKGGLFHGHTGELIESINLDEEYEGLMKQEWVKYGTKLKLREMKELLDHLPRSSSVAIISVDQLQKELFTDSGAGTLIRRGHKLFQSSSIEEVGPERLRAMLREHDEDVRENRKSAAQIFSELSRAPYTIYGDEGLECVAFVSHPPGEVPVLTRFVMTRSAVMNNIVDNIWAMIKRDYKRLVWTSRSDDENRAWHFEHADGGFTRNRRSLFYFGIQDVGEVEQTMRQLEDKNRIERAYLPLNMRKAPAQSRGYATMARAAHTRPQIMTRAYEQLGRRSYATAAPKRVALIGARGYTGRSLVQLIDGHPDLELSHVSSRELAGWPLEGYHKSEVHYTSMSPDDVERLESGRGDVAPPDAYILALPNGVCRPFVEAVRKGGEGKPQGHGVVVDLSADYRFDDEWTYGLPELYSRDAIRNAKLISNPGCYATNMQMIIAPLVPYLDSARPPTVVGISGYSGAGTKSGVKVAQGERPVTLPKLDPESLSGGVRPYALTDHIHEREARRHLSTLSDSPVNVSFTPVVAPWFQGILATAHIPLRSPLSAKQVRDLYEKKYEGDKLVEIVSQVPEIQDIAQRHGFKVGGFQVHSSGDHVVVVGVIDNLLKGAATQCLQNLNLALGLDEYAGIPLE</sequence>
<dbReference type="InterPro" id="IPR000534">
    <property type="entry name" value="Semialdehyde_DH_NAD-bd"/>
</dbReference>
<proteinExistence type="inferred from homology"/>
<dbReference type="InterPro" id="IPR036393">
    <property type="entry name" value="AceGlu_kinase-like_sf"/>
</dbReference>
<evidence type="ECO:0000256" key="1">
    <source>
        <dbReference type="ARBA" id="ARBA00004173"/>
    </source>
</evidence>
<dbReference type="Pfam" id="PF22698">
    <property type="entry name" value="Semialdhyde_dhC_1"/>
    <property type="match status" value="1"/>
</dbReference>
<dbReference type="PANTHER" id="PTHR23342:SF0">
    <property type="entry name" value="N-ACETYLGLUTAMATE SYNTHASE, MITOCHONDRIAL"/>
    <property type="match status" value="1"/>
</dbReference>
<evidence type="ECO:0000256" key="17">
    <source>
        <dbReference type="ARBA" id="ARBA00023268"/>
    </source>
</evidence>
<dbReference type="CDD" id="cd04252">
    <property type="entry name" value="AAK_NAGK-fArgBP"/>
    <property type="match status" value="1"/>
</dbReference>
<evidence type="ECO:0000256" key="15">
    <source>
        <dbReference type="ARBA" id="ARBA00023002"/>
    </source>
</evidence>
<dbReference type="PANTHER" id="PTHR23342">
    <property type="entry name" value="N-ACETYLGLUTAMATE SYNTHASE"/>
    <property type="match status" value="1"/>
</dbReference>
<dbReference type="InterPro" id="IPR041734">
    <property type="entry name" value="NAGK-fArgBP"/>
</dbReference>
<evidence type="ECO:0000256" key="10">
    <source>
        <dbReference type="ARBA" id="ARBA00022741"/>
    </source>
</evidence>
<evidence type="ECO:0000256" key="12">
    <source>
        <dbReference type="ARBA" id="ARBA00022840"/>
    </source>
</evidence>
<dbReference type="EMBL" id="CP119910">
    <property type="protein sequence ID" value="WFD19522.1"/>
    <property type="molecule type" value="Genomic_DNA"/>
</dbReference>
<dbReference type="InterPro" id="IPR006855">
    <property type="entry name" value="Vertebrate-like_GNAT_dom"/>
</dbReference>
<evidence type="ECO:0000259" key="20">
    <source>
        <dbReference type="PROSITE" id="PS51731"/>
    </source>
</evidence>
<dbReference type="GO" id="GO:0005759">
    <property type="term" value="C:mitochondrial matrix"/>
    <property type="evidence" value="ECO:0007669"/>
    <property type="project" value="TreeGrafter"/>
</dbReference>
<dbReference type="CDD" id="cd23936">
    <property type="entry name" value="AGPR_C_ARG5_6_like"/>
    <property type="match status" value="1"/>
</dbReference>
<dbReference type="Pfam" id="PF00696">
    <property type="entry name" value="AA_kinase"/>
    <property type="match status" value="1"/>
</dbReference>
<dbReference type="GO" id="GO:0003942">
    <property type="term" value="F:N-acetyl-gamma-glutamyl-phosphate reductase activity"/>
    <property type="evidence" value="ECO:0007669"/>
    <property type="project" value="UniProtKB-UniRule"/>
</dbReference>
<keyword evidence="22" id="KW-1185">Reference proteome</keyword>
<dbReference type="FunFam" id="3.40.630.30:FF:000029">
    <property type="entry name" value="Bifunctional acetylglutamate kinase/N-acetyl-gamma-glutamyl-phosphate reductase"/>
    <property type="match status" value="1"/>
</dbReference>
<evidence type="ECO:0000256" key="11">
    <source>
        <dbReference type="ARBA" id="ARBA00022777"/>
    </source>
</evidence>
<keyword evidence="13 19" id="KW-0521">NADP</keyword>
<evidence type="ECO:0000256" key="16">
    <source>
        <dbReference type="ARBA" id="ARBA00023128"/>
    </source>
</evidence>
<dbReference type="SUPFAM" id="SSF51735">
    <property type="entry name" value="NAD(P)-binding Rossmann-fold domains"/>
    <property type="match status" value="1"/>
</dbReference>
<evidence type="ECO:0000256" key="3">
    <source>
        <dbReference type="ARBA" id="ARBA00004862"/>
    </source>
</evidence>
<organism evidence="21 22">
    <name type="scientific">Malassezia caprae</name>
    <dbReference type="NCBI Taxonomy" id="1381934"/>
    <lineage>
        <taxon>Eukaryota</taxon>
        <taxon>Fungi</taxon>
        <taxon>Dikarya</taxon>
        <taxon>Basidiomycota</taxon>
        <taxon>Ustilaginomycotina</taxon>
        <taxon>Malasseziomycetes</taxon>
        <taxon>Malasseziales</taxon>
        <taxon>Malasseziaceae</taxon>
        <taxon>Malassezia</taxon>
    </lineage>
</organism>
<dbReference type="Gene3D" id="3.40.630.30">
    <property type="match status" value="1"/>
</dbReference>
<dbReference type="InterPro" id="IPR004662">
    <property type="entry name" value="AcgluKinase_fam"/>
</dbReference>
<evidence type="ECO:0000313" key="22">
    <source>
        <dbReference type="Proteomes" id="UP001220961"/>
    </source>
</evidence>
<evidence type="ECO:0000256" key="8">
    <source>
        <dbReference type="ARBA" id="ARBA00022605"/>
    </source>
</evidence>
<keyword evidence="15 19" id="KW-0560">Oxidoreductase</keyword>
<dbReference type="EC" id="2.7.2.8" evidence="6"/>
<dbReference type="HAMAP" id="MF_00150">
    <property type="entry name" value="ArgC_type1"/>
    <property type="match status" value="1"/>
</dbReference>
<dbReference type="InterPro" id="IPR011241">
    <property type="entry name" value="NAGK/NAGSA"/>
</dbReference>
<accession>A0AAF0IW34</accession>
<evidence type="ECO:0000256" key="18">
    <source>
        <dbReference type="ARBA" id="ARBA00048141"/>
    </source>
</evidence>
<comment type="pathway">
    <text evidence="3 19">Amino-acid biosynthesis; L-arginine biosynthesis; N(2)-acetyl-L-ornithine from L-glutamate: step 3/4.</text>
</comment>
<dbReference type="InterPro" id="IPR058924">
    <property type="entry name" value="AGPR_dimerisation_dom"/>
</dbReference>
<dbReference type="Proteomes" id="UP001220961">
    <property type="component" value="Chromosome 3"/>
</dbReference>
<dbReference type="SMART" id="SM00859">
    <property type="entry name" value="Semialdhyde_dh"/>
    <property type="match status" value="1"/>
</dbReference>
<keyword evidence="8 19" id="KW-0028">Amino-acid biosynthesis</keyword>
<feature type="domain" description="N-acetyltransferase" evidence="20">
    <location>
        <begin position="328"/>
        <end position="482"/>
    </location>
</feature>
<dbReference type="NCBIfam" id="TIGR01850">
    <property type="entry name" value="argC"/>
    <property type="match status" value="1"/>
</dbReference>
<dbReference type="FunFam" id="3.40.1160.10:FF:000046">
    <property type="entry name" value="N-acetylglutamate kinase / N-acetylglutamate synthase"/>
    <property type="match status" value="1"/>
</dbReference>